<dbReference type="SUPFAM" id="SSF53098">
    <property type="entry name" value="Ribonuclease H-like"/>
    <property type="match status" value="1"/>
</dbReference>
<evidence type="ECO:0000259" key="1">
    <source>
        <dbReference type="PROSITE" id="PS50879"/>
    </source>
</evidence>
<dbReference type="Gene3D" id="3.30.420.10">
    <property type="entry name" value="Ribonuclease H-like superfamily/Ribonuclease H"/>
    <property type="match status" value="1"/>
</dbReference>
<name>A0A834SIS9_9FABA</name>
<dbReference type="InterPro" id="IPR002156">
    <property type="entry name" value="RNaseH_domain"/>
</dbReference>
<reference evidence="2" key="1">
    <citation type="submission" date="2020-09" db="EMBL/GenBank/DDBJ databases">
        <title>Genome-Enabled Discovery of Anthraquinone Biosynthesis in Senna tora.</title>
        <authorList>
            <person name="Kang S.-H."/>
            <person name="Pandey R.P."/>
            <person name="Lee C.-M."/>
            <person name="Sim J.-S."/>
            <person name="Jeong J.-T."/>
            <person name="Choi B.-S."/>
            <person name="Jung M."/>
            <person name="Ginzburg D."/>
            <person name="Zhao K."/>
            <person name="Won S.Y."/>
            <person name="Oh T.-J."/>
            <person name="Yu Y."/>
            <person name="Kim N.-H."/>
            <person name="Lee O.R."/>
            <person name="Lee T.-H."/>
            <person name="Bashyal P."/>
            <person name="Kim T.-S."/>
            <person name="Lee W.-H."/>
            <person name="Kawkins C."/>
            <person name="Kim C.-K."/>
            <person name="Kim J.S."/>
            <person name="Ahn B.O."/>
            <person name="Rhee S.Y."/>
            <person name="Sohng J.K."/>
        </authorList>
    </citation>
    <scope>NUCLEOTIDE SEQUENCE</scope>
    <source>
        <tissue evidence="2">Leaf</tissue>
    </source>
</reference>
<dbReference type="Pfam" id="PF13456">
    <property type="entry name" value="RVT_3"/>
    <property type="match status" value="1"/>
</dbReference>
<dbReference type="InterPro" id="IPR053151">
    <property type="entry name" value="RNase_H-like"/>
</dbReference>
<organism evidence="2 3">
    <name type="scientific">Senna tora</name>
    <dbReference type="NCBI Taxonomy" id="362788"/>
    <lineage>
        <taxon>Eukaryota</taxon>
        <taxon>Viridiplantae</taxon>
        <taxon>Streptophyta</taxon>
        <taxon>Embryophyta</taxon>
        <taxon>Tracheophyta</taxon>
        <taxon>Spermatophyta</taxon>
        <taxon>Magnoliopsida</taxon>
        <taxon>eudicotyledons</taxon>
        <taxon>Gunneridae</taxon>
        <taxon>Pentapetalae</taxon>
        <taxon>rosids</taxon>
        <taxon>fabids</taxon>
        <taxon>Fabales</taxon>
        <taxon>Fabaceae</taxon>
        <taxon>Caesalpinioideae</taxon>
        <taxon>Cassia clade</taxon>
        <taxon>Senna</taxon>
    </lineage>
</organism>
<comment type="caution">
    <text evidence="2">The sequence shown here is derived from an EMBL/GenBank/DDBJ whole genome shotgun (WGS) entry which is preliminary data.</text>
</comment>
<dbReference type="EMBL" id="JAAIUW010000013">
    <property type="protein sequence ID" value="KAF7804406.1"/>
    <property type="molecule type" value="Genomic_DNA"/>
</dbReference>
<proteinExistence type="predicted"/>
<protein>
    <recommendedName>
        <fullName evidence="1">RNase H type-1 domain-containing protein</fullName>
    </recommendedName>
</protein>
<dbReference type="GO" id="GO:0004523">
    <property type="term" value="F:RNA-DNA hybrid ribonuclease activity"/>
    <property type="evidence" value="ECO:0007669"/>
    <property type="project" value="InterPro"/>
</dbReference>
<dbReference type="AlphaFoldDB" id="A0A834SIS9"/>
<dbReference type="PANTHER" id="PTHR47723">
    <property type="entry name" value="OS05G0353850 PROTEIN"/>
    <property type="match status" value="1"/>
</dbReference>
<accession>A0A834SIS9</accession>
<feature type="domain" description="RNase H type-1" evidence="1">
    <location>
        <begin position="232"/>
        <end position="362"/>
    </location>
</feature>
<dbReference type="Proteomes" id="UP000634136">
    <property type="component" value="Unassembled WGS sequence"/>
</dbReference>
<dbReference type="PANTHER" id="PTHR47723:SF19">
    <property type="entry name" value="POLYNUCLEOTIDYL TRANSFERASE, RIBONUCLEASE H-LIKE SUPERFAMILY PROTEIN"/>
    <property type="match status" value="1"/>
</dbReference>
<evidence type="ECO:0000313" key="2">
    <source>
        <dbReference type="EMBL" id="KAF7804406.1"/>
    </source>
</evidence>
<dbReference type="GO" id="GO:0003676">
    <property type="term" value="F:nucleic acid binding"/>
    <property type="evidence" value="ECO:0007669"/>
    <property type="project" value="InterPro"/>
</dbReference>
<gene>
    <name evidence="2" type="ORF">G2W53_043517</name>
</gene>
<dbReference type="InterPro" id="IPR044730">
    <property type="entry name" value="RNase_H-like_dom_plant"/>
</dbReference>
<keyword evidence="3" id="KW-1185">Reference proteome</keyword>
<evidence type="ECO:0000313" key="3">
    <source>
        <dbReference type="Proteomes" id="UP000634136"/>
    </source>
</evidence>
<dbReference type="InterPro" id="IPR036397">
    <property type="entry name" value="RNaseH_sf"/>
</dbReference>
<dbReference type="CDD" id="cd06222">
    <property type="entry name" value="RNase_H_like"/>
    <property type="match status" value="1"/>
</dbReference>
<dbReference type="PROSITE" id="PS50879">
    <property type="entry name" value="RNASE_H_1"/>
    <property type="match status" value="1"/>
</dbReference>
<sequence>MTDERFPGIVKSAWEDDLSWVKASSKFCELASSWNRNVFGNVFKKKNNILKRLAGIEKSLERKFKQELVDLKFSLWKEYENILIQEELICLRKAKGMSNCDICSRCGNYVEDTLHILRDCEKVKPLWKILVNPNKWQAFFNLDMRNWIEFNLTKDNGTHKNNCWATLFGVSLWCIWIQRNESIFANNTCSADSLVTKVIHLTKELSEANHIPRILRFPRNSSTDSLMWTAPSQDWIKVNVDGSCYDNQENIACGGLCRNSDGHFLKGFMGKLGRGNSFAAETWAVFHGVEYAWNSGYKKVIIETDSKDVLEAINKNTHDKHPLEHVLKGIKAYKSYDWQICFNYVKREGNEAAHALANIARNISFGFHSFDIIPQQCIAILLKILGT</sequence>
<dbReference type="OrthoDB" id="1427310at2759"/>
<dbReference type="InterPro" id="IPR012337">
    <property type="entry name" value="RNaseH-like_sf"/>
</dbReference>